<keyword evidence="2" id="KW-1185">Reference proteome</keyword>
<evidence type="ECO:0000313" key="2">
    <source>
        <dbReference type="Proteomes" id="UP000579153"/>
    </source>
</evidence>
<evidence type="ECO:0000313" key="1">
    <source>
        <dbReference type="EMBL" id="MBB5774068.1"/>
    </source>
</evidence>
<dbReference type="EMBL" id="JACHMB010000001">
    <property type="protein sequence ID" value="MBB5774068.1"/>
    <property type="molecule type" value="Genomic_DNA"/>
</dbReference>
<comment type="caution">
    <text evidence="1">The sequence shown here is derived from an EMBL/GenBank/DDBJ whole genome shotgun (WGS) entry which is preliminary data.</text>
</comment>
<organism evidence="1 2">
    <name type="scientific">Nonomuraea jabiensis</name>
    <dbReference type="NCBI Taxonomy" id="882448"/>
    <lineage>
        <taxon>Bacteria</taxon>
        <taxon>Bacillati</taxon>
        <taxon>Actinomycetota</taxon>
        <taxon>Actinomycetes</taxon>
        <taxon>Streptosporangiales</taxon>
        <taxon>Streptosporangiaceae</taxon>
        <taxon>Nonomuraea</taxon>
    </lineage>
</organism>
<dbReference type="RefSeq" id="WP_185067933.1">
    <property type="nucleotide sequence ID" value="NZ_JACHMB010000001.1"/>
</dbReference>
<accession>A0A7W9FYU9</accession>
<protein>
    <submittedName>
        <fullName evidence="1">Uncharacterized protein</fullName>
    </submittedName>
</protein>
<name>A0A7W9FYU9_9ACTN</name>
<proteinExistence type="predicted"/>
<reference evidence="1 2" key="1">
    <citation type="submission" date="2020-08" db="EMBL/GenBank/DDBJ databases">
        <title>Sequencing the genomes of 1000 actinobacteria strains.</title>
        <authorList>
            <person name="Klenk H.-P."/>
        </authorList>
    </citation>
    <scope>NUCLEOTIDE SEQUENCE [LARGE SCALE GENOMIC DNA]</scope>
    <source>
        <strain evidence="1 2">DSM 45507</strain>
    </source>
</reference>
<gene>
    <name evidence="1" type="ORF">HD596_000824</name>
</gene>
<dbReference type="AlphaFoldDB" id="A0A7W9FYU9"/>
<dbReference type="Proteomes" id="UP000579153">
    <property type="component" value="Unassembled WGS sequence"/>
</dbReference>
<sequence>MSKAIPMLDTPPLPWSYQPIRDLCRHLAGAYQDGNQARVLAASVEGFPVLESGIDWRHSSGEPLWEQIMSVAARAGKLRTLVDAVLADTSVAGYHDRIRSALHTIEVDTSADVSTTSDSPAATVSYLPINDPQWALNEVIAVARRTRGELPAGDPVTLHRLLRSLSTSLKDISAIAPLLSAPRVNTMTRAKEQTSELLTALRTANAIDAPKAERARARRTVPSLIENLRGTLQKLVAESDATTPHER</sequence>